<evidence type="ECO:0000256" key="12">
    <source>
        <dbReference type="ARBA" id="ARBA00023242"/>
    </source>
</evidence>
<evidence type="ECO:0000313" key="26">
    <source>
        <dbReference type="EMBL" id="ETE67209.1"/>
    </source>
</evidence>
<dbReference type="InterPro" id="IPR047187">
    <property type="entry name" value="SF1_C_Upf1"/>
</dbReference>
<name>V8NY58_OPHHA</name>
<evidence type="ECO:0000256" key="14">
    <source>
        <dbReference type="ARBA" id="ARBA00057313"/>
    </source>
</evidence>
<evidence type="ECO:0000256" key="5">
    <source>
        <dbReference type="ARBA" id="ARBA00022741"/>
    </source>
</evidence>
<feature type="region of interest" description="Disordered" evidence="20">
    <location>
        <begin position="1321"/>
        <end position="1399"/>
    </location>
</feature>
<feature type="domain" description="RNA helicase aquarius insertion" evidence="25">
    <location>
        <begin position="641"/>
        <end position="726"/>
    </location>
</feature>
<dbReference type="Pfam" id="PF21144">
    <property type="entry name" value="Aquarius_N_3rd"/>
    <property type="match status" value="1"/>
</dbReference>
<keyword evidence="10" id="KW-0007">Acetylation</keyword>
<feature type="domain" description="RNA helicase aquarius beta-barrel" evidence="24">
    <location>
        <begin position="435"/>
        <end position="593"/>
    </location>
</feature>
<dbReference type="InterPro" id="IPR048967">
    <property type="entry name" value="Aquarius_insert"/>
</dbReference>
<feature type="compositionally biased region" description="Basic and acidic residues" evidence="20">
    <location>
        <begin position="1356"/>
        <end position="1386"/>
    </location>
</feature>
<evidence type="ECO:0000259" key="21">
    <source>
        <dbReference type="Pfam" id="PF13086"/>
    </source>
</evidence>
<evidence type="ECO:0000256" key="11">
    <source>
        <dbReference type="ARBA" id="ARBA00023187"/>
    </source>
</evidence>
<dbReference type="InterPro" id="IPR027417">
    <property type="entry name" value="P-loop_NTPase"/>
</dbReference>
<keyword evidence="7" id="KW-0347">Helicase</keyword>
<evidence type="ECO:0000259" key="24">
    <source>
        <dbReference type="Pfam" id="PF21143"/>
    </source>
</evidence>
<dbReference type="InterPro" id="IPR026300">
    <property type="entry name" value="CWF11_fam"/>
</dbReference>
<evidence type="ECO:0000256" key="10">
    <source>
        <dbReference type="ARBA" id="ARBA00022990"/>
    </source>
</evidence>
<feature type="compositionally biased region" description="Basic and acidic residues" evidence="20">
    <location>
        <begin position="1321"/>
        <end position="1347"/>
    </location>
</feature>
<comment type="subunit">
    <text evidence="16">Identified in the spliceosome C complex. Component of the XAB2 complex, a multimeric protein complex composed of XAB2, PRPF19, AQR, ZNF830, ISY1, and PPIE. Identified in a pentameric intron-binding (IB) complex composed of AQR, XAB2, ISY1, ZNF830 and PPIE that is incorporated into the spliceosome as a preassembled complex. The IB complex does not contain PRPF19. Within the spliceosome, interacts with SNRPA1, SF3B1, SF3B3, SF3A1 and SF3A2.</text>
</comment>
<evidence type="ECO:0000256" key="15">
    <source>
        <dbReference type="ARBA" id="ARBA00061244"/>
    </source>
</evidence>
<sequence>MAAPVVSALQQPGSLPPPKKIVAPTVSQINAEFVTQLANKYWAPHVKKKLPFESRVIEDVYDKEIVRSKFAIRKIMLLEFSQYLENYLWVNYAPELSSKAYLMSICCMVNEKFRENVPAWETFKKKPQHFPFFFKRVLVASLADKDSEITLQEQTILLLFLDHCFNSLARLQLELKKTPKLKKFWNLIEKNDEKMDEKTRLQTYQERRFLSQLIQKFIYALLPTRRWFNTILDDSHLVVHCYLSSLVKRDKEGHLFCQLLDMLKFYTGFEINDQTGNALTANEMTTIHYDRITSLQRAAFAHFPELYSFALSNVSAVDTRDSLLKIFGPLSPDMLHQVASYLCLLPALCEGENTNYEKDFLLELLVSRHERRISQIQQLNQMPLYPTEKIIWDENIVPTEYYSGEGCLALPKLNLQFLTLHDYLLRNFNLFQYGGIVFGGWARMAQPIVSFTIIEVAKPNIGENWPMRVRADVTINLNIRDNIKDEWEGLRKHDVCFLITVRPTQPYGTKFDRRQPFVEQTGLIYVRGCEIQGMLDDKGRVIEEGPEPKPRLKGDSRTFRVFLDPNQYQQDMANTIQSGTEDVYETFNIIMRRKPKENNFKAVLETIRNLMNTDCVVPNWLHDIILGYGDPGSAHYSKMPNQIACLDFNDTFLSIDHLKASFPGYNIKVTVEDQALQIPPFRITFPVRSEAGKKRKECDEENTESSKTLVVEPHVIPNRGPYPYNQPKRNTIQFTHTQIEAIRAGMQPGLTMVVGPPGTGKTDVAVQIISNLYHNFPEQRTLIVTHSNQALNQLFEKIMALDVDERHLLRLGHGEEELETEKDFSRYGRVNYVLSRRLELLREVGRLQESLGVPGDVSYTCETAGHFFLYQVMSRWEEYMSKVKVKGSKPSEVADICNFFPFHQYFANAPQPIFKGRSYTEDMEIAEGCFRHIKKIFTQLEEFRAFELLRSGLDRSKYLLVKEAKIIAMTCTHAALKRHDLVELGFKYDNILMEEAAQILEIETFIPLLLQNPQDGFSRLKRWIMIGDHHQLPPVIKNMAFQKYSNMEQSLFTRFVRVGVPTIDLDAQGRARASLCNLYNWRYKILGNLPHVQLLPEFRAANAGFLYDFQLINVEDFHGIGESEPNPYFYQNLGEAEYVVALFMYMCLLGYPAEKISILTTYNGQKHLIRDIINQRCGNNPLIGRPNKVTTVDRFQGQQNDYIILSLVRTKAVGHLRDVRRLVVAMSRARLGLYIFARVSLFQNCFELTPAFSQLTARPLQLYIVPAEYFPTVRQNGKHPSHQVHIIKNMPQMANFVYNMYMHMIQSTHHHRQDLLPPPKLVEESETSKSQENEVTQSKESEMKTATEIKAMSGDATKENILNEKPKAREEEEEHRKMPEHPGRDSDSEDSETELDADK</sequence>
<dbReference type="SUPFAM" id="SSF52540">
    <property type="entry name" value="P-loop containing nucleoside triphosphate hydrolases"/>
    <property type="match status" value="1"/>
</dbReference>
<feature type="domain" description="DNA2/NAM7 helicase-like C-terminal" evidence="22">
    <location>
        <begin position="1047"/>
        <end position="1237"/>
    </location>
</feature>
<dbReference type="Pfam" id="PF13086">
    <property type="entry name" value="AAA_11"/>
    <property type="match status" value="1"/>
</dbReference>
<evidence type="ECO:0000259" key="23">
    <source>
        <dbReference type="Pfam" id="PF16399"/>
    </source>
</evidence>
<comment type="similarity">
    <text evidence="15 19">Belongs to the CWF11 family.</text>
</comment>
<dbReference type="GO" id="GO:0003724">
    <property type="term" value="F:RNA helicase activity"/>
    <property type="evidence" value="ECO:0007669"/>
    <property type="project" value="UniProtKB-EC"/>
</dbReference>
<keyword evidence="4" id="KW-0747">Spliceosome</keyword>
<dbReference type="Proteomes" id="UP000018936">
    <property type="component" value="Unassembled WGS sequence"/>
</dbReference>
<dbReference type="Gene3D" id="3.40.50.300">
    <property type="entry name" value="P-loop containing nucleotide triphosphate hydrolases"/>
    <property type="match status" value="2"/>
</dbReference>
<dbReference type="Pfam" id="PF16399">
    <property type="entry name" value="Aquarius_N_1st"/>
    <property type="match status" value="2"/>
</dbReference>
<dbReference type="EMBL" id="AZIM01001359">
    <property type="protein sequence ID" value="ETE67209.1"/>
    <property type="molecule type" value="Genomic_DNA"/>
</dbReference>
<accession>V8NY58</accession>
<gene>
    <name evidence="26" type="primary">AQR</name>
    <name evidence="26" type="ORF">L345_07004</name>
</gene>
<keyword evidence="12 19" id="KW-0539">Nucleus</keyword>
<dbReference type="InterPro" id="IPR032174">
    <property type="entry name" value="Aquarius_N"/>
</dbReference>
<evidence type="ECO:0000256" key="3">
    <source>
        <dbReference type="ARBA" id="ARBA00022664"/>
    </source>
</evidence>
<dbReference type="GO" id="GO:0005654">
    <property type="term" value="C:nucleoplasm"/>
    <property type="evidence" value="ECO:0007669"/>
    <property type="project" value="UniProtKB-SubCell"/>
</dbReference>
<evidence type="ECO:0000256" key="7">
    <source>
        <dbReference type="ARBA" id="ARBA00022806"/>
    </source>
</evidence>
<evidence type="ECO:0000256" key="9">
    <source>
        <dbReference type="ARBA" id="ARBA00022884"/>
    </source>
</evidence>
<feature type="domain" description="RNA helicase aquarius N-terminal" evidence="23">
    <location>
        <begin position="35"/>
        <end position="168"/>
    </location>
</feature>
<keyword evidence="6" id="KW-0378">Hydrolase</keyword>
<dbReference type="GO" id="GO:0071013">
    <property type="term" value="C:catalytic step 2 spliceosome"/>
    <property type="evidence" value="ECO:0007669"/>
    <property type="project" value="TreeGrafter"/>
</dbReference>
<dbReference type="CDD" id="cd17935">
    <property type="entry name" value="EEXXQc_AQR"/>
    <property type="match status" value="1"/>
</dbReference>
<comment type="subcellular location">
    <subcellularLocation>
        <location evidence="1">Nucleus</location>
        <location evidence="1">Nucleoplasm</location>
    </subcellularLocation>
</comment>
<organism evidence="26 27">
    <name type="scientific">Ophiophagus hannah</name>
    <name type="common">King cobra</name>
    <name type="synonym">Naja hannah</name>
    <dbReference type="NCBI Taxonomy" id="8665"/>
    <lineage>
        <taxon>Eukaryota</taxon>
        <taxon>Metazoa</taxon>
        <taxon>Chordata</taxon>
        <taxon>Craniata</taxon>
        <taxon>Vertebrata</taxon>
        <taxon>Euteleostomi</taxon>
        <taxon>Lepidosauria</taxon>
        <taxon>Squamata</taxon>
        <taxon>Bifurcata</taxon>
        <taxon>Unidentata</taxon>
        <taxon>Episquamata</taxon>
        <taxon>Toxicofera</taxon>
        <taxon>Serpentes</taxon>
        <taxon>Colubroidea</taxon>
        <taxon>Elapidae</taxon>
        <taxon>Elapinae</taxon>
        <taxon>Ophiophagus</taxon>
    </lineage>
</organism>
<dbReference type="InterPro" id="IPR041677">
    <property type="entry name" value="DNA2/NAM7_AAA_11"/>
</dbReference>
<reference evidence="26 27" key="1">
    <citation type="journal article" date="2013" name="Proc. Natl. Acad. Sci. U.S.A.">
        <title>The king cobra genome reveals dynamic gene evolution and adaptation in the snake venom system.</title>
        <authorList>
            <person name="Vonk F.J."/>
            <person name="Casewell N.R."/>
            <person name="Henkel C.V."/>
            <person name="Heimberg A.M."/>
            <person name="Jansen H.J."/>
            <person name="McCleary R.J."/>
            <person name="Kerkkamp H.M."/>
            <person name="Vos R.A."/>
            <person name="Guerreiro I."/>
            <person name="Calvete J.J."/>
            <person name="Wuster W."/>
            <person name="Woods A.E."/>
            <person name="Logan J.M."/>
            <person name="Harrison R.A."/>
            <person name="Castoe T.A."/>
            <person name="de Koning A.P."/>
            <person name="Pollock D.D."/>
            <person name="Yandell M."/>
            <person name="Calderon D."/>
            <person name="Renjifo C."/>
            <person name="Currier R.B."/>
            <person name="Salgado D."/>
            <person name="Pla D."/>
            <person name="Sanz L."/>
            <person name="Hyder A.S."/>
            <person name="Ribeiro J.M."/>
            <person name="Arntzen J.W."/>
            <person name="van den Thillart G.E."/>
            <person name="Boetzer M."/>
            <person name="Pirovano W."/>
            <person name="Dirks R.P."/>
            <person name="Spaink H.P."/>
            <person name="Duboule D."/>
            <person name="McGlinn E."/>
            <person name="Kini R.M."/>
            <person name="Richardson M.K."/>
        </authorList>
    </citation>
    <scope>NUCLEOTIDE SEQUENCE</scope>
    <source>
        <tissue evidence="26">Blood</tissue>
    </source>
</reference>
<comment type="catalytic activity">
    <reaction evidence="13">
        <text>ATP + H2O = ADP + phosphate + H(+)</text>
        <dbReference type="Rhea" id="RHEA:13065"/>
        <dbReference type="ChEBI" id="CHEBI:15377"/>
        <dbReference type="ChEBI" id="CHEBI:15378"/>
        <dbReference type="ChEBI" id="CHEBI:30616"/>
        <dbReference type="ChEBI" id="CHEBI:43474"/>
        <dbReference type="ChEBI" id="CHEBI:456216"/>
        <dbReference type="EC" id="3.6.4.13"/>
    </reaction>
</comment>
<dbReference type="CDD" id="cd18808">
    <property type="entry name" value="SF1_C_Upf1"/>
    <property type="match status" value="1"/>
</dbReference>
<keyword evidence="3 19" id="KW-0507">mRNA processing</keyword>
<evidence type="ECO:0000256" key="8">
    <source>
        <dbReference type="ARBA" id="ARBA00022840"/>
    </source>
</evidence>
<dbReference type="Pfam" id="PF21143">
    <property type="entry name" value="Aquarius_N_2nd"/>
    <property type="match status" value="1"/>
</dbReference>
<comment type="caution">
    <text evidence="26">The sequence shown here is derived from an EMBL/GenBank/DDBJ whole genome shotgun (WGS) entry which is preliminary data.</text>
</comment>
<evidence type="ECO:0000256" key="16">
    <source>
        <dbReference type="ARBA" id="ARBA00063921"/>
    </source>
</evidence>
<keyword evidence="11 19" id="KW-0508">mRNA splicing</keyword>
<proteinExistence type="inferred from homology"/>
<dbReference type="InterPro" id="IPR048966">
    <property type="entry name" value="Aquarius_b-barrel"/>
</dbReference>
<evidence type="ECO:0000256" key="4">
    <source>
        <dbReference type="ARBA" id="ARBA00022728"/>
    </source>
</evidence>
<dbReference type="PIRSF" id="PIRSF038901">
    <property type="entry name" value="AQR_cwf11"/>
    <property type="match status" value="1"/>
</dbReference>
<evidence type="ECO:0000256" key="17">
    <source>
        <dbReference type="ARBA" id="ARBA00069875"/>
    </source>
</evidence>
<dbReference type="GO" id="GO:0000398">
    <property type="term" value="P:mRNA splicing, via spliceosome"/>
    <property type="evidence" value="ECO:0007669"/>
    <property type="project" value="InterPro"/>
</dbReference>
<feature type="domain" description="DNA2/NAM7 helicase helicase" evidence="21">
    <location>
        <begin position="734"/>
        <end position="1038"/>
    </location>
</feature>
<evidence type="ECO:0000256" key="2">
    <source>
        <dbReference type="ARBA" id="ARBA00012552"/>
    </source>
</evidence>
<feature type="compositionally biased region" description="Acidic residues" evidence="20">
    <location>
        <begin position="1387"/>
        <end position="1399"/>
    </location>
</feature>
<comment type="function">
    <text evidence="14">Involved in pre-mRNA splicing as component of the spliceosome. Intron-binding spliceosomal protein required to link pre-mRNA splicing and snoRNP (small nucleolar ribonucleoprotein) biogenesis. Plays a key role in position-dependent assembly of intron-encoded box C/D small snoRNP, splicing being required for snoRNP assembly. May act by helping the folding of the snoRNA sequence. Binds to intron of pre-mRNAs in a sequence-independent manner, contacting the region between snoRNA and the branchpoint of introns (40 nucleotides upstream of the branchpoint) during the late stages of splicing. Has ATP-dependent RNA helicase activity and can unwind double-stranded RNA molecules with a 3' overhang (in vitro).</text>
</comment>
<dbReference type="InterPro" id="IPR041679">
    <property type="entry name" value="DNA2/NAM7-like_C"/>
</dbReference>
<dbReference type="Pfam" id="PF13087">
    <property type="entry name" value="AAA_12"/>
    <property type="match status" value="1"/>
</dbReference>
<dbReference type="OrthoDB" id="1879at2759"/>
<evidence type="ECO:0000256" key="19">
    <source>
        <dbReference type="PIRNR" id="PIRNR038901"/>
    </source>
</evidence>
<keyword evidence="9" id="KW-0694">RNA-binding</keyword>
<evidence type="ECO:0000256" key="20">
    <source>
        <dbReference type="SAM" id="MobiDB-lite"/>
    </source>
</evidence>
<keyword evidence="8" id="KW-0067">ATP-binding</keyword>
<evidence type="ECO:0000256" key="13">
    <source>
        <dbReference type="ARBA" id="ARBA00047984"/>
    </source>
</evidence>
<dbReference type="GO" id="GO:0003729">
    <property type="term" value="F:mRNA binding"/>
    <property type="evidence" value="ECO:0007669"/>
    <property type="project" value="TreeGrafter"/>
</dbReference>
<evidence type="ECO:0000256" key="6">
    <source>
        <dbReference type="ARBA" id="ARBA00022801"/>
    </source>
</evidence>
<evidence type="ECO:0000256" key="1">
    <source>
        <dbReference type="ARBA" id="ARBA00004642"/>
    </source>
</evidence>
<dbReference type="GO" id="GO:0016787">
    <property type="term" value="F:hydrolase activity"/>
    <property type="evidence" value="ECO:0007669"/>
    <property type="project" value="UniProtKB-KW"/>
</dbReference>
<dbReference type="FunFam" id="3.40.50.300:FF:000396">
    <property type="entry name" value="RNA helicase aquarius"/>
    <property type="match status" value="1"/>
</dbReference>
<protein>
    <recommendedName>
        <fullName evidence="17">RNA helicase aquarius</fullName>
        <ecNumber evidence="2">3.6.4.13</ecNumber>
    </recommendedName>
    <alternativeName>
        <fullName evidence="18">Intron-binding protein of 160 kDa</fullName>
    </alternativeName>
</protein>
<dbReference type="InterPro" id="IPR045055">
    <property type="entry name" value="DNA2/NAM7-like"/>
</dbReference>
<dbReference type="GO" id="GO:0005524">
    <property type="term" value="F:ATP binding"/>
    <property type="evidence" value="ECO:0007669"/>
    <property type="project" value="UniProtKB-KW"/>
</dbReference>
<feature type="domain" description="RNA helicase aquarius N-terminal" evidence="23">
    <location>
        <begin position="220"/>
        <end position="372"/>
    </location>
</feature>
<evidence type="ECO:0000313" key="27">
    <source>
        <dbReference type="Proteomes" id="UP000018936"/>
    </source>
</evidence>
<dbReference type="PANTHER" id="PTHR10887:SF5">
    <property type="entry name" value="RNA HELICASE AQUARIUS"/>
    <property type="match status" value="1"/>
</dbReference>
<evidence type="ECO:0000259" key="25">
    <source>
        <dbReference type="Pfam" id="PF21144"/>
    </source>
</evidence>
<keyword evidence="5" id="KW-0547">Nucleotide-binding</keyword>
<dbReference type="EC" id="3.6.4.13" evidence="2"/>
<dbReference type="PANTHER" id="PTHR10887">
    <property type="entry name" value="DNA2/NAM7 HELICASE FAMILY"/>
    <property type="match status" value="1"/>
</dbReference>
<keyword evidence="27" id="KW-1185">Reference proteome</keyword>
<evidence type="ECO:0000256" key="18">
    <source>
        <dbReference type="ARBA" id="ARBA00083796"/>
    </source>
</evidence>
<evidence type="ECO:0000259" key="22">
    <source>
        <dbReference type="Pfam" id="PF13087"/>
    </source>
</evidence>